<evidence type="ECO:0000313" key="1">
    <source>
        <dbReference type="EMBL" id="VVM90100.1"/>
    </source>
</evidence>
<sequence length="69" mass="7728">MPEPRPNASMSTRPVGTPQQAAMLRFWVTARTLRPRRVLFSSSHVSTTTNKAKAMITMRLYGSTRFGST</sequence>
<protein>
    <submittedName>
        <fullName evidence="1">Uncharacterized protein</fullName>
    </submittedName>
</protein>
<dbReference type="EMBL" id="CABVGZ010000026">
    <property type="protein sequence ID" value="VVM90100.1"/>
    <property type="molecule type" value="Genomic_DNA"/>
</dbReference>
<gene>
    <name evidence="1" type="ORF">PS624_02767</name>
</gene>
<evidence type="ECO:0000313" key="2">
    <source>
        <dbReference type="Proteomes" id="UP000326241"/>
    </source>
</evidence>
<dbReference type="AlphaFoldDB" id="A0A5E6TAV1"/>
<reference evidence="1 2" key="1">
    <citation type="submission" date="2019-09" db="EMBL/GenBank/DDBJ databases">
        <authorList>
            <person name="Chandra G."/>
            <person name="Truman W A."/>
        </authorList>
    </citation>
    <scope>NUCLEOTIDE SEQUENCE [LARGE SCALE GENOMIC DNA]</scope>
    <source>
        <strain evidence="1">PS624</strain>
    </source>
</reference>
<accession>A0A5E6TAV1</accession>
<dbReference type="Proteomes" id="UP000326241">
    <property type="component" value="Unassembled WGS sequence"/>
</dbReference>
<organism evidence="1 2">
    <name type="scientific">Pseudomonas fluorescens</name>
    <dbReference type="NCBI Taxonomy" id="294"/>
    <lineage>
        <taxon>Bacteria</taxon>
        <taxon>Pseudomonadati</taxon>
        <taxon>Pseudomonadota</taxon>
        <taxon>Gammaproteobacteria</taxon>
        <taxon>Pseudomonadales</taxon>
        <taxon>Pseudomonadaceae</taxon>
        <taxon>Pseudomonas</taxon>
    </lineage>
</organism>
<name>A0A5E6TAV1_PSEFL</name>
<proteinExistence type="predicted"/>